<evidence type="ECO:0000313" key="4">
    <source>
        <dbReference type="EMBL" id="CAB1427261.1"/>
    </source>
</evidence>
<dbReference type="Proteomes" id="UP001153269">
    <property type="component" value="Unassembled WGS sequence"/>
</dbReference>
<name>A0A9N7YJ27_PLEPL</name>
<keyword evidence="2" id="KW-0812">Transmembrane</keyword>
<feature type="transmembrane region" description="Helical" evidence="2">
    <location>
        <begin position="435"/>
        <end position="456"/>
    </location>
</feature>
<dbReference type="Pfam" id="PF25044">
    <property type="entry name" value="DUF7789"/>
    <property type="match status" value="2"/>
</dbReference>
<keyword evidence="2" id="KW-1133">Transmembrane helix</keyword>
<reference evidence="4" key="1">
    <citation type="submission" date="2020-03" db="EMBL/GenBank/DDBJ databases">
        <authorList>
            <person name="Weist P."/>
        </authorList>
    </citation>
    <scope>NUCLEOTIDE SEQUENCE</scope>
</reference>
<dbReference type="AlphaFoldDB" id="A0A9N7YJ27"/>
<feature type="transmembrane region" description="Helical" evidence="2">
    <location>
        <begin position="271"/>
        <end position="288"/>
    </location>
</feature>
<feature type="transmembrane region" description="Helical" evidence="2">
    <location>
        <begin position="372"/>
        <end position="397"/>
    </location>
</feature>
<dbReference type="PANTHER" id="PTHR39299:SF1">
    <property type="entry name" value="TRANSMEMBRANE PROTEIN"/>
    <property type="match status" value="1"/>
</dbReference>
<feature type="transmembrane region" description="Helical" evidence="2">
    <location>
        <begin position="300"/>
        <end position="318"/>
    </location>
</feature>
<proteinExistence type="predicted"/>
<protein>
    <recommendedName>
        <fullName evidence="3">DUF7789 domain-containing protein</fullName>
    </recommendedName>
</protein>
<evidence type="ECO:0000259" key="3">
    <source>
        <dbReference type="Pfam" id="PF25044"/>
    </source>
</evidence>
<sequence length="512" mass="56632">MRVDIPKDNPNMTCQAVPLQAQSMLSNHLDHDPPSRPDATPVLSHRPPPPTRTHHKPPPRSWSTARAQCQRDTGSATSTTISPHDSESATMDPPPRPPVHDPQTAIHGAATEALDLRGAAALYSSGGKRAGTKQGATEAEEETLLHPVYIGVQSAVGGQRQTDRQTETQTDSKNVRQELELQLLKEMDEISPLLGNEPQERTDLLSPNLQPRHQQLIPTPCGPIKRWSELSCRLKLYFCFTIASLLALLGLTLTSVYKQRTETDVSDEDNFSVSLIQMVGILFCIYYISRGVLQENRQELVVFVLSVLIVMMRSVVNFSVSGSKSKQELLVRFVCIMCLGVVHVFCTSLLIKRPNMMAFRVGGALESLQEQYFLLNLCFSMVTFDLQAQLCLCILITTLDSAMSARNSIILGVGVVWACVTAAVGAVAVLKEAKVLVWVFMLQNLPQVAFFVYLMYTVGEQWFENKTYTLEAAAVTGALISLVIKVVLIWGLVRLVHSFGQGLRERMFAPSK</sequence>
<feature type="region of interest" description="Disordered" evidence="1">
    <location>
        <begin position="154"/>
        <end position="175"/>
    </location>
</feature>
<feature type="region of interest" description="Disordered" evidence="1">
    <location>
        <begin position="1"/>
        <end position="103"/>
    </location>
</feature>
<keyword evidence="2" id="KW-0472">Membrane</keyword>
<comment type="caution">
    <text evidence="4">The sequence shown here is derived from an EMBL/GenBank/DDBJ whole genome shotgun (WGS) entry which is preliminary data.</text>
</comment>
<keyword evidence="5" id="KW-1185">Reference proteome</keyword>
<gene>
    <name evidence="4" type="ORF">PLEPLA_LOCUS15199</name>
</gene>
<accession>A0A9N7YJ27</accession>
<feature type="domain" description="DUF7789" evidence="3">
    <location>
        <begin position="221"/>
        <end position="352"/>
    </location>
</feature>
<feature type="transmembrane region" description="Helical" evidence="2">
    <location>
        <begin position="409"/>
        <end position="430"/>
    </location>
</feature>
<evidence type="ECO:0000256" key="1">
    <source>
        <dbReference type="SAM" id="MobiDB-lite"/>
    </source>
</evidence>
<feature type="compositionally biased region" description="Polar residues" evidence="1">
    <location>
        <begin position="61"/>
        <end position="83"/>
    </location>
</feature>
<feature type="transmembrane region" description="Helical" evidence="2">
    <location>
        <begin position="234"/>
        <end position="251"/>
    </location>
</feature>
<feature type="transmembrane region" description="Helical" evidence="2">
    <location>
        <begin position="476"/>
        <end position="497"/>
    </location>
</feature>
<evidence type="ECO:0000313" key="5">
    <source>
        <dbReference type="Proteomes" id="UP001153269"/>
    </source>
</evidence>
<evidence type="ECO:0000256" key="2">
    <source>
        <dbReference type="SAM" id="Phobius"/>
    </source>
</evidence>
<feature type="domain" description="DUF7789" evidence="3">
    <location>
        <begin position="363"/>
        <end position="493"/>
    </location>
</feature>
<organism evidence="4 5">
    <name type="scientific">Pleuronectes platessa</name>
    <name type="common">European plaice</name>
    <dbReference type="NCBI Taxonomy" id="8262"/>
    <lineage>
        <taxon>Eukaryota</taxon>
        <taxon>Metazoa</taxon>
        <taxon>Chordata</taxon>
        <taxon>Craniata</taxon>
        <taxon>Vertebrata</taxon>
        <taxon>Euteleostomi</taxon>
        <taxon>Actinopterygii</taxon>
        <taxon>Neopterygii</taxon>
        <taxon>Teleostei</taxon>
        <taxon>Neoteleostei</taxon>
        <taxon>Acanthomorphata</taxon>
        <taxon>Carangaria</taxon>
        <taxon>Pleuronectiformes</taxon>
        <taxon>Pleuronectoidei</taxon>
        <taxon>Pleuronectidae</taxon>
        <taxon>Pleuronectes</taxon>
    </lineage>
</organism>
<feature type="transmembrane region" description="Helical" evidence="2">
    <location>
        <begin position="330"/>
        <end position="351"/>
    </location>
</feature>
<feature type="compositionally biased region" description="Polar residues" evidence="1">
    <location>
        <begin position="10"/>
        <end position="26"/>
    </location>
</feature>
<dbReference type="InterPro" id="IPR056691">
    <property type="entry name" value="DUF7789"/>
</dbReference>
<dbReference type="EMBL" id="CADEAL010000957">
    <property type="protein sequence ID" value="CAB1427261.1"/>
    <property type="molecule type" value="Genomic_DNA"/>
</dbReference>
<dbReference type="PANTHER" id="PTHR39299">
    <property type="entry name" value="TRANSMEMBRANE PROTEIN"/>
    <property type="match status" value="1"/>
</dbReference>